<feature type="region of interest" description="Disordered" evidence="1">
    <location>
        <begin position="1"/>
        <end position="42"/>
    </location>
</feature>
<feature type="compositionally biased region" description="Basic and acidic residues" evidence="1">
    <location>
        <begin position="1"/>
        <end position="11"/>
    </location>
</feature>
<organism evidence="2 3">
    <name type="scientific">Pleurodeles waltl</name>
    <name type="common">Iberian ribbed newt</name>
    <dbReference type="NCBI Taxonomy" id="8319"/>
    <lineage>
        <taxon>Eukaryota</taxon>
        <taxon>Metazoa</taxon>
        <taxon>Chordata</taxon>
        <taxon>Craniata</taxon>
        <taxon>Vertebrata</taxon>
        <taxon>Euteleostomi</taxon>
        <taxon>Amphibia</taxon>
        <taxon>Batrachia</taxon>
        <taxon>Caudata</taxon>
        <taxon>Salamandroidea</taxon>
        <taxon>Salamandridae</taxon>
        <taxon>Pleurodelinae</taxon>
        <taxon>Pleurodeles</taxon>
    </lineage>
</organism>
<evidence type="ECO:0000256" key="1">
    <source>
        <dbReference type="SAM" id="MobiDB-lite"/>
    </source>
</evidence>
<proteinExistence type="predicted"/>
<dbReference type="AlphaFoldDB" id="A0AAV7VTB9"/>
<evidence type="ECO:0000313" key="2">
    <source>
        <dbReference type="EMBL" id="KAJ1204950.1"/>
    </source>
</evidence>
<dbReference type="EMBL" id="JANPWB010000002">
    <property type="protein sequence ID" value="KAJ1204950.1"/>
    <property type="molecule type" value="Genomic_DNA"/>
</dbReference>
<feature type="region of interest" description="Disordered" evidence="1">
    <location>
        <begin position="59"/>
        <end position="81"/>
    </location>
</feature>
<evidence type="ECO:0000313" key="3">
    <source>
        <dbReference type="Proteomes" id="UP001066276"/>
    </source>
</evidence>
<comment type="caution">
    <text evidence="2">The sequence shown here is derived from an EMBL/GenBank/DDBJ whole genome shotgun (WGS) entry which is preliminary data.</text>
</comment>
<name>A0AAV7VTB9_PLEWA</name>
<keyword evidence="3" id="KW-1185">Reference proteome</keyword>
<accession>A0AAV7VTB9</accession>
<sequence>MGVTRAPREPTPRSPLLLPDGGGERCSVRSLPLAPPGGAPVGVPQRAPLLAWVRGGPAAPITGSAAPEPGTSHGEPRRLEGPLQPLKLLLYGRRWQRCGEQRTGLFTRQPEEVGCIGGWLTAAHYQSQ</sequence>
<gene>
    <name evidence="2" type="ORF">NDU88_000385</name>
</gene>
<protein>
    <submittedName>
        <fullName evidence="2">Uncharacterized protein</fullName>
    </submittedName>
</protein>
<dbReference type="Proteomes" id="UP001066276">
    <property type="component" value="Chromosome 1_2"/>
</dbReference>
<reference evidence="2" key="1">
    <citation type="journal article" date="2022" name="bioRxiv">
        <title>Sequencing and chromosome-scale assembly of the giantPleurodeles waltlgenome.</title>
        <authorList>
            <person name="Brown T."/>
            <person name="Elewa A."/>
            <person name="Iarovenko S."/>
            <person name="Subramanian E."/>
            <person name="Araus A.J."/>
            <person name="Petzold A."/>
            <person name="Susuki M."/>
            <person name="Suzuki K.-i.T."/>
            <person name="Hayashi T."/>
            <person name="Toyoda A."/>
            <person name="Oliveira C."/>
            <person name="Osipova E."/>
            <person name="Leigh N.D."/>
            <person name="Simon A."/>
            <person name="Yun M.H."/>
        </authorList>
    </citation>
    <scope>NUCLEOTIDE SEQUENCE</scope>
    <source>
        <strain evidence="2">20211129_DDA</strain>
        <tissue evidence="2">Liver</tissue>
    </source>
</reference>